<dbReference type="Pfam" id="PF13192">
    <property type="entry name" value="Thioredoxin_3"/>
    <property type="match status" value="1"/>
</dbReference>
<comment type="similarity">
    <text evidence="1">Belongs to the glutaredoxin family.</text>
</comment>
<comment type="caution">
    <text evidence="4">The sequence shown here is derived from an EMBL/GenBank/DDBJ whole genome shotgun (WGS) entry which is preliminary data.</text>
</comment>
<dbReference type="SUPFAM" id="SSF52833">
    <property type="entry name" value="Thioredoxin-like"/>
    <property type="match status" value="2"/>
</dbReference>
<evidence type="ECO:0000259" key="3">
    <source>
        <dbReference type="Pfam" id="PF13192"/>
    </source>
</evidence>
<protein>
    <recommendedName>
        <fullName evidence="3">Thioredoxin-like fold domain-containing protein</fullName>
    </recommendedName>
</protein>
<dbReference type="PANTHER" id="PTHR37170">
    <property type="entry name" value="GLUTAREDOXIN-RELATED"/>
    <property type="match status" value="1"/>
</dbReference>
<accession>A0A497EIX4</accession>
<dbReference type="InterPro" id="IPR012336">
    <property type="entry name" value="Thioredoxin-like_fold"/>
</dbReference>
<evidence type="ECO:0000313" key="4">
    <source>
        <dbReference type="EMBL" id="RLE45317.1"/>
    </source>
</evidence>
<feature type="coiled-coil region" evidence="2">
    <location>
        <begin position="34"/>
        <end position="61"/>
    </location>
</feature>
<feature type="domain" description="Thioredoxin-like fold" evidence="3">
    <location>
        <begin position="133"/>
        <end position="203"/>
    </location>
</feature>
<dbReference type="PANTHER" id="PTHR37170:SF1">
    <property type="entry name" value="GLUTAREDOXIN-LIKE PROTEIN"/>
    <property type="match status" value="1"/>
</dbReference>
<dbReference type="EMBL" id="QMQV01000268">
    <property type="protein sequence ID" value="RLE45317.1"/>
    <property type="molecule type" value="Genomic_DNA"/>
</dbReference>
<keyword evidence="2" id="KW-0175">Coiled coil</keyword>
<organism evidence="4 5">
    <name type="scientific">Thermoproteota archaeon</name>
    <dbReference type="NCBI Taxonomy" id="2056631"/>
    <lineage>
        <taxon>Archaea</taxon>
        <taxon>Thermoproteota</taxon>
    </lineage>
</organism>
<dbReference type="Proteomes" id="UP000278475">
    <property type="component" value="Unassembled WGS sequence"/>
</dbReference>
<dbReference type="Gene3D" id="3.40.30.10">
    <property type="entry name" value="Glutaredoxin"/>
    <property type="match status" value="2"/>
</dbReference>
<proteinExistence type="inferred from homology"/>
<evidence type="ECO:0000256" key="2">
    <source>
        <dbReference type="SAM" id="Coils"/>
    </source>
</evidence>
<name>A0A497EIX4_9CREN</name>
<evidence type="ECO:0000313" key="5">
    <source>
        <dbReference type="Proteomes" id="UP000278475"/>
    </source>
</evidence>
<reference evidence="4 5" key="1">
    <citation type="submission" date="2018-06" db="EMBL/GenBank/DDBJ databases">
        <title>Extensive metabolic versatility and redundancy in microbially diverse, dynamic hydrothermal sediments.</title>
        <authorList>
            <person name="Dombrowski N."/>
            <person name="Teske A."/>
            <person name="Baker B.J."/>
        </authorList>
    </citation>
    <scope>NUCLEOTIDE SEQUENCE [LARGE SCALE GENOMIC DNA]</scope>
    <source>
        <strain evidence="4">B66_G16</strain>
    </source>
</reference>
<evidence type="ECO:0000256" key="1">
    <source>
        <dbReference type="ARBA" id="ARBA00007787"/>
    </source>
</evidence>
<gene>
    <name evidence="4" type="ORF">DRJ31_11440</name>
</gene>
<dbReference type="InterPro" id="IPR036249">
    <property type="entry name" value="Thioredoxin-like_sf"/>
</dbReference>
<dbReference type="AlphaFoldDB" id="A0A497EIX4"/>
<sequence length="215" mass="25037">MFKFSKEEKEVIKKNFLDKISRDVTIYSFWTKEREGLNEMARVILSELEKLSNKIKVKEREFDPNGELEKKFNINFAPCLVAVCEEKYFRFYGFPGGYEFPVFLDVLAMISSEEMEVGEEVKKIIENIEKPVKVKIFVTVTCPYSPIMTHWAYTFAILNNKIDVDVYDVGEFQGIAEEYNVRTVPKTILDDKLDFEGAIPPKVFAYCIKSISKEK</sequence>